<reference evidence="7 8" key="1">
    <citation type="submission" date="2020-03" db="EMBL/GenBank/DDBJ databases">
        <title>Genomic Encyclopedia of Type Strains, Phase IV (KMG-IV): sequencing the most valuable type-strain genomes for metagenomic binning, comparative biology and taxonomic classification.</title>
        <authorList>
            <person name="Goeker M."/>
        </authorList>
    </citation>
    <scope>NUCLEOTIDE SEQUENCE [LARGE SCALE GENOMIC DNA]</scope>
    <source>
        <strain evidence="7 8">DSM 102865</strain>
    </source>
</reference>
<keyword evidence="2 5" id="KW-0479">Metal-binding</keyword>
<evidence type="ECO:0000256" key="5">
    <source>
        <dbReference type="PROSITE-ProRule" id="PRU00433"/>
    </source>
</evidence>
<dbReference type="InterPro" id="IPR009056">
    <property type="entry name" value="Cyt_c-like_dom"/>
</dbReference>
<gene>
    <name evidence="7" type="ORF">FHS68_002023</name>
</gene>
<dbReference type="PROSITE" id="PS51257">
    <property type="entry name" value="PROKAR_LIPOPROTEIN"/>
    <property type="match status" value="1"/>
</dbReference>
<name>A0ABX0UIK7_9BACT</name>
<evidence type="ECO:0000256" key="3">
    <source>
        <dbReference type="ARBA" id="ARBA00022729"/>
    </source>
</evidence>
<protein>
    <recommendedName>
        <fullName evidence="6">Cytochrome c domain-containing protein</fullName>
    </recommendedName>
</protein>
<dbReference type="Proteomes" id="UP001179181">
    <property type="component" value="Unassembled WGS sequence"/>
</dbReference>
<keyword evidence="1 5" id="KW-0349">Heme</keyword>
<dbReference type="PANTHER" id="PTHR44103">
    <property type="entry name" value="PROPROTEIN CONVERTASE P"/>
    <property type="match status" value="1"/>
</dbReference>
<evidence type="ECO:0000256" key="4">
    <source>
        <dbReference type="ARBA" id="ARBA00023004"/>
    </source>
</evidence>
<keyword evidence="8" id="KW-1185">Reference proteome</keyword>
<evidence type="ECO:0000256" key="2">
    <source>
        <dbReference type="ARBA" id="ARBA00022723"/>
    </source>
</evidence>
<evidence type="ECO:0000313" key="7">
    <source>
        <dbReference type="EMBL" id="NIJ52853.1"/>
    </source>
</evidence>
<accession>A0ABX0UIK7</accession>
<dbReference type="SUPFAM" id="SSF69318">
    <property type="entry name" value="Integrin alpha N-terminal domain"/>
    <property type="match status" value="1"/>
</dbReference>
<dbReference type="InterPro" id="IPR028994">
    <property type="entry name" value="Integrin_alpha_N"/>
</dbReference>
<dbReference type="PROSITE" id="PS51007">
    <property type="entry name" value="CYTC"/>
    <property type="match status" value="1"/>
</dbReference>
<evidence type="ECO:0000313" key="8">
    <source>
        <dbReference type="Proteomes" id="UP001179181"/>
    </source>
</evidence>
<dbReference type="InterPro" id="IPR036909">
    <property type="entry name" value="Cyt_c-like_dom_sf"/>
</dbReference>
<dbReference type="RefSeq" id="WP_167269575.1">
    <property type="nucleotide sequence ID" value="NZ_JAASQJ010000002.1"/>
</dbReference>
<dbReference type="SUPFAM" id="SSF46626">
    <property type="entry name" value="Cytochrome c"/>
    <property type="match status" value="1"/>
</dbReference>
<sequence length="525" mass="58855">MRFITLFCLSLIFLSVSCTSEKQTEKVDFKEPPASGLSGKELSIAHCSRCHGFVKPELLTKTVWNDVLPSMGNRMGVYSGRFRPDSLFDAGVGGDAVRSAGIFPETPVLAKEDWAKIVKHYLDNAPDTIPDPIRKSKILMGLKHFKYRESSYNHRPALTSMVKILPDNRGIVFGDGKNRRNVLTFLKPDLKENYTIPLASTPIHFYEKANELYLTTSGRGVFPTDANDGGLQRLLKNGSQQGYKQADTPVSNLRRPVSMAYGDLDKDEFEDIVACEFGNETGQLAWYRNNGKGGYDKQILRNKPGAITAIIKDANHDGLPDIYVLMAQADEGVFLYENQGAGKFQERRVLSFLPLNGSQYIELADFNKDGFDDIVYVCGDNADKTPVLKEYHGIYIFLNDGKSNFKQSYFYQLNGAYKAMVQDYDLDGDLDIAAISFFPDYLRYPEESFIYLENKGKLKFEDYSFPEATKGRWVVMDAGDMDADGDVDLVLGSFVYFLPQGDTTGLGKKWLSDGPSVIVLENTIR</sequence>
<feature type="domain" description="Cytochrome c" evidence="6">
    <location>
        <begin position="34"/>
        <end position="125"/>
    </location>
</feature>
<comment type="caution">
    <text evidence="7">The sequence shown here is derived from an EMBL/GenBank/DDBJ whole genome shotgun (WGS) entry which is preliminary data.</text>
</comment>
<keyword evidence="4 5" id="KW-0408">Iron</keyword>
<dbReference type="PANTHER" id="PTHR44103:SF1">
    <property type="entry name" value="PROPROTEIN CONVERTASE P"/>
    <property type="match status" value="1"/>
</dbReference>
<dbReference type="InterPro" id="IPR013517">
    <property type="entry name" value="FG-GAP"/>
</dbReference>
<evidence type="ECO:0000259" key="6">
    <source>
        <dbReference type="PROSITE" id="PS51007"/>
    </source>
</evidence>
<proteinExistence type="predicted"/>
<keyword evidence="3" id="KW-0732">Signal</keyword>
<dbReference type="EMBL" id="JAASQJ010000002">
    <property type="protein sequence ID" value="NIJ52853.1"/>
    <property type="molecule type" value="Genomic_DNA"/>
</dbReference>
<organism evidence="7 8">
    <name type="scientific">Dyadobacter arcticus</name>
    <dbReference type="NCBI Taxonomy" id="1078754"/>
    <lineage>
        <taxon>Bacteria</taxon>
        <taxon>Pseudomonadati</taxon>
        <taxon>Bacteroidota</taxon>
        <taxon>Cytophagia</taxon>
        <taxon>Cytophagales</taxon>
        <taxon>Spirosomataceae</taxon>
        <taxon>Dyadobacter</taxon>
    </lineage>
</organism>
<evidence type="ECO:0000256" key="1">
    <source>
        <dbReference type="ARBA" id="ARBA00022617"/>
    </source>
</evidence>
<dbReference type="Pfam" id="PF13517">
    <property type="entry name" value="FG-GAP_3"/>
    <property type="match status" value="2"/>
</dbReference>
<dbReference type="Gene3D" id="2.130.10.130">
    <property type="entry name" value="Integrin alpha, N-terminal"/>
    <property type="match status" value="2"/>
</dbReference>